<dbReference type="PANTHER" id="PTHR35335">
    <property type="entry name" value="UPF0716 PROTEIN FXSA"/>
    <property type="match status" value="1"/>
</dbReference>
<reference evidence="4" key="1">
    <citation type="submission" date="2015-07" db="EMBL/GenBank/DDBJ databases">
        <authorList>
            <person name="Rodrigo-Torres Lidia"/>
            <person name="Arahal R.David."/>
        </authorList>
    </citation>
    <scope>NUCLEOTIDE SEQUENCE [LARGE SCALE GENOMIC DNA]</scope>
    <source>
        <strain evidence="4">CECT 5096</strain>
    </source>
</reference>
<feature type="compositionally biased region" description="Basic and acidic residues" evidence="1">
    <location>
        <begin position="132"/>
        <end position="151"/>
    </location>
</feature>
<dbReference type="GeneID" id="97668835"/>
<keyword evidence="2" id="KW-0812">Transmembrane</keyword>
<gene>
    <name evidence="3" type="primary">fxsA</name>
    <name evidence="3" type="ORF">LA5096_01413</name>
</gene>
<keyword evidence="2" id="KW-0472">Membrane</keyword>
<dbReference type="InterPro" id="IPR007313">
    <property type="entry name" value="FxsA"/>
</dbReference>
<evidence type="ECO:0000256" key="1">
    <source>
        <dbReference type="SAM" id="MobiDB-lite"/>
    </source>
</evidence>
<protein>
    <submittedName>
        <fullName evidence="3">Suppressor of F exclusion of phage T7</fullName>
    </submittedName>
</protein>
<name>A0A0M6Z9G5_9HYPH</name>
<evidence type="ECO:0000256" key="2">
    <source>
        <dbReference type="SAM" id="Phobius"/>
    </source>
</evidence>
<dbReference type="EMBL" id="CXWC01000002">
    <property type="protein sequence ID" value="CTQ67295.1"/>
    <property type="molecule type" value="Genomic_DNA"/>
</dbReference>
<dbReference type="AlphaFoldDB" id="A0A0M6Z9G5"/>
<dbReference type="GO" id="GO:0016020">
    <property type="term" value="C:membrane"/>
    <property type="evidence" value="ECO:0007669"/>
    <property type="project" value="InterPro"/>
</dbReference>
<feature type="transmembrane region" description="Helical" evidence="2">
    <location>
        <begin position="76"/>
        <end position="101"/>
    </location>
</feature>
<dbReference type="PANTHER" id="PTHR35335:SF1">
    <property type="entry name" value="UPF0716 PROTEIN FXSA"/>
    <property type="match status" value="1"/>
</dbReference>
<dbReference type="RefSeq" id="WP_173937330.1">
    <property type="nucleotide sequence ID" value="NZ_CANKXR010000002.1"/>
</dbReference>
<organism evidence="3 4">
    <name type="scientific">Roseibium album</name>
    <dbReference type="NCBI Taxonomy" id="311410"/>
    <lineage>
        <taxon>Bacteria</taxon>
        <taxon>Pseudomonadati</taxon>
        <taxon>Pseudomonadota</taxon>
        <taxon>Alphaproteobacteria</taxon>
        <taxon>Hyphomicrobiales</taxon>
        <taxon>Stappiaceae</taxon>
        <taxon>Roseibium</taxon>
    </lineage>
</organism>
<keyword evidence="4" id="KW-1185">Reference proteome</keyword>
<dbReference type="NCBIfam" id="NF008528">
    <property type="entry name" value="PRK11463.1-2"/>
    <property type="match status" value="1"/>
</dbReference>
<sequence>MGLYIIAAIILLPLIEIAVFIWVGGLIGVLPTILLTIITALAGTVMLRQQGLSLLTRMQSELDAGRAPGSEVMQGAMIVLASIFLLIPGFVTDAIGLLLFIPPVRQALANFIIARSNVVIVQGGQTGQGGGRPDDHVVDLDQQDWSEKQDGSSEGSSGSDRPRISPWQDGSNDAKP</sequence>
<evidence type="ECO:0000313" key="4">
    <source>
        <dbReference type="Proteomes" id="UP000049983"/>
    </source>
</evidence>
<feature type="transmembrane region" description="Helical" evidence="2">
    <location>
        <begin position="5"/>
        <end position="23"/>
    </location>
</feature>
<proteinExistence type="predicted"/>
<evidence type="ECO:0000313" key="3">
    <source>
        <dbReference type="EMBL" id="CTQ67295.1"/>
    </source>
</evidence>
<feature type="region of interest" description="Disordered" evidence="1">
    <location>
        <begin position="124"/>
        <end position="176"/>
    </location>
</feature>
<feature type="transmembrane region" description="Helical" evidence="2">
    <location>
        <begin position="29"/>
        <end position="47"/>
    </location>
</feature>
<keyword evidence="2" id="KW-1133">Transmembrane helix</keyword>
<dbReference type="Proteomes" id="UP000049983">
    <property type="component" value="Unassembled WGS sequence"/>
</dbReference>
<dbReference type="STRING" id="311410.LA5095_02557"/>
<dbReference type="Pfam" id="PF04186">
    <property type="entry name" value="FxsA"/>
    <property type="match status" value="1"/>
</dbReference>
<accession>A0A0M6Z9G5</accession>